<accession>L9KMZ8</accession>
<organism evidence="2 3">
    <name type="scientific">Tupaia chinensis</name>
    <name type="common">Chinese tree shrew</name>
    <name type="synonym">Tupaia belangeri chinensis</name>
    <dbReference type="NCBI Taxonomy" id="246437"/>
    <lineage>
        <taxon>Eukaryota</taxon>
        <taxon>Metazoa</taxon>
        <taxon>Chordata</taxon>
        <taxon>Craniata</taxon>
        <taxon>Vertebrata</taxon>
        <taxon>Euteleostomi</taxon>
        <taxon>Mammalia</taxon>
        <taxon>Eutheria</taxon>
        <taxon>Euarchontoglires</taxon>
        <taxon>Scandentia</taxon>
        <taxon>Tupaiidae</taxon>
        <taxon>Tupaia</taxon>
    </lineage>
</organism>
<dbReference type="EMBL" id="KB320755">
    <property type="protein sequence ID" value="ELW64118.1"/>
    <property type="molecule type" value="Genomic_DNA"/>
</dbReference>
<evidence type="ECO:0000313" key="2">
    <source>
        <dbReference type="EMBL" id="ELW64118.1"/>
    </source>
</evidence>
<dbReference type="AlphaFoldDB" id="L9KMZ8"/>
<feature type="compositionally biased region" description="Basic and acidic residues" evidence="1">
    <location>
        <begin position="1"/>
        <end position="10"/>
    </location>
</feature>
<protein>
    <submittedName>
        <fullName evidence="2">Uncharacterized protein</fullName>
    </submittedName>
</protein>
<sequence>MWNLPDDRPSDVQGDQSWQTPSSREEHELVRAFQRSPKRPCGEQAGEGRIAPTNSLSAVFRGMLQLCTVLPVTSVVIRGILNWNRLLLRLEVKAGPTTVGSCRKESEDVLRTSRALNTLKVSYNGNPEQLCVDPHEREDQPETFPGNALRWLGLRFSIFPELQAMFFLRDIPSPGTLPITVVALRWNILLCSSGTELVTKRTACPIVICILDTIEVFNQYLLN</sequence>
<gene>
    <name evidence="2" type="ORF">TREES_T100004011</name>
</gene>
<keyword evidence="3" id="KW-1185">Reference proteome</keyword>
<proteinExistence type="predicted"/>
<feature type="compositionally biased region" description="Polar residues" evidence="1">
    <location>
        <begin position="13"/>
        <end position="22"/>
    </location>
</feature>
<reference evidence="3" key="1">
    <citation type="submission" date="2012-07" db="EMBL/GenBank/DDBJ databases">
        <title>Genome of the Chinese tree shrew, a rising model animal genetically related to primates.</title>
        <authorList>
            <person name="Zhang G."/>
            <person name="Fan Y."/>
            <person name="Yao Y."/>
            <person name="Huang Z."/>
        </authorList>
    </citation>
    <scope>NUCLEOTIDE SEQUENCE [LARGE SCALE GENOMIC DNA]</scope>
</reference>
<dbReference type="InParanoid" id="L9KMZ8"/>
<reference evidence="3" key="2">
    <citation type="journal article" date="2013" name="Nat. Commun.">
        <title>Genome of the Chinese tree shrew.</title>
        <authorList>
            <person name="Fan Y."/>
            <person name="Huang Z.Y."/>
            <person name="Cao C.C."/>
            <person name="Chen C.S."/>
            <person name="Chen Y.X."/>
            <person name="Fan D.D."/>
            <person name="He J."/>
            <person name="Hou H.L."/>
            <person name="Hu L."/>
            <person name="Hu X.T."/>
            <person name="Jiang X.T."/>
            <person name="Lai R."/>
            <person name="Lang Y.S."/>
            <person name="Liang B."/>
            <person name="Liao S.G."/>
            <person name="Mu D."/>
            <person name="Ma Y.Y."/>
            <person name="Niu Y.Y."/>
            <person name="Sun X.Q."/>
            <person name="Xia J.Q."/>
            <person name="Xiao J."/>
            <person name="Xiong Z.Q."/>
            <person name="Xu L."/>
            <person name="Yang L."/>
            <person name="Zhang Y."/>
            <person name="Zhao W."/>
            <person name="Zhao X.D."/>
            <person name="Zheng Y.T."/>
            <person name="Zhou J.M."/>
            <person name="Zhu Y.B."/>
            <person name="Zhang G.J."/>
            <person name="Wang J."/>
            <person name="Yao Y.G."/>
        </authorList>
    </citation>
    <scope>NUCLEOTIDE SEQUENCE [LARGE SCALE GENOMIC DNA]</scope>
</reference>
<evidence type="ECO:0000256" key="1">
    <source>
        <dbReference type="SAM" id="MobiDB-lite"/>
    </source>
</evidence>
<dbReference type="Proteomes" id="UP000011518">
    <property type="component" value="Unassembled WGS sequence"/>
</dbReference>
<evidence type="ECO:0000313" key="3">
    <source>
        <dbReference type="Proteomes" id="UP000011518"/>
    </source>
</evidence>
<name>L9KMZ8_TUPCH</name>
<feature type="region of interest" description="Disordered" evidence="1">
    <location>
        <begin position="1"/>
        <end position="28"/>
    </location>
</feature>